<dbReference type="InterPro" id="IPR011006">
    <property type="entry name" value="CheY-like_superfamily"/>
</dbReference>
<gene>
    <name evidence="14" type="ORF">FCL38_07740</name>
    <name evidence="13" type="ORF">FHS02_001946</name>
</gene>
<evidence type="ECO:0000313" key="16">
    <source>
        <dbReference type="Proteomes" id="UP000584325"/>
    </source>
</evidence>
<dbReference type="SUPFAM" id="SSF47384">
    <property type="entry name" value="Homodimeric domain of signal transducing histidine kinase"/>
    <property type="match status" value="1"/>
</dbReference>
<dbReference type="InterPro" id="IPR036890">
    <property type="entry name" value="HATPase_C_sf"/>
</dbReference>
<dbReference type="EC" id="2.7.13.3" evidence="2"/>
<feature type="domain" description="Response regulatory" evidence="12">
    <location>
        <begin position="446"/>
        <end position="558"/>
    </location>
</feature>
<evidence type="ECO:0000256" key="3">
    <source>
        <dbReference type="ARBA" id="ARBA00022553"/>
    </source>
</evidence>
<keyword evidence="3 9" id="KW-0597">Phosphoprotein</keyword>
<evidence type="ECO:0000313" key="14">
    <source>
        <dbReference type="EMBL" id="QCP10332.1"/>
    </source>
</evidence>
<dbReference type="InterPro" id="IPR001789">
    <property type="entry name" value="Sig_transdc_resp-reg_receiver"/>
</dbReference>
<keyword evidence="7" id="KW-0067">ATP-binding</keyword>
<feature type="domain" description="Histidine kinase" evidence="11">
    <location>
        <begin position="207"/>
        <end position="426"/>
    </location>
</feature>
<dbReference type="GO" id="GO:0000155">
    <property type="term" value="F:phosphorelay sensor kinase activity"/>
    <property type="evidence" value="ECO:0007669"/>
    <property type="project" value="InterPro"/>
</dbReference>
<dbReference type="Gene3D" id="3.30.565.10">
    <property type="entry name" value="Histidine kinase-like ATPase, C-terminal domain"/>
    <property type="match status" value="1"/>
</dbReference>
<dbReference type="InterPro" id="IPR036097">
    <property type="entry name" value="HisK_dim/P_sf"/>
</dbReference>
<dbReference type="SMART" id="SM00448">
    <property type="entry name" value="REC"/>
    <property type="match status" value="1"/>
</dbReference>
<feature type="modified residue" description="4-aspartylphosphate" evidence="9">
    <location>
        <position position="495"/>
    </location>
</feature>
<keyword evidence="5" id="KW-0547">Nucleotide-binding</keyword>
<evidence type="ECO:0000256" key="7">
    <source>
        <dbReference type="ARBA" id="ARBA00022840"/>
    </source>
</evidence>
<dbReference type="EMBL" id="JACHXS010000003">
    <property type="protein sequence ID" value="MBB3221139.1"/>
    <property type="molecule type" value="Genomic_DNA"/>
</dbReference>
<evidence type="ECO:0000259" key="12">
    <source>
        <dbReference type="PROSITE" id="PS50110"/>
    </source>
</evidence>
<dbReference type="Pfam" id="PF02518">
    <property type="entry name" value="HATPase_c"/>
    <property type="match status" value="1"/>
</dbReference>
<dbReference type="Proteomes" id="UP000298763">
    <property type="component" value="Chromosome"/>
</dbReference>
<evidence type="ECO:0000256" key="2">
    <source>
        <dbReference type="ARBA" id="ARBA00012438"/>
    </source>
</evidence>
<evidence type="ECO:0000256" key="4">
    <source>
        <dbReference type="ARBA" id="ARBA00022679"/>
    </source>
</evidence>
<dbReference type="EMBL" id="CP040017">
    <property type="protein sequence ID" value="QCP10332.1"/>
    <property type="molecule type" value="Genomic_DNA"/>
</dbReference>
<reference evidence="14 15" key="1">
    <citation type="submission" date="2019-05" db="EMBL/GenBank/DDBJ databases">
        <title>Draft Genome Sequences of Six Type Strains of the Genus Massilia.</title>
        <authorList>
            <person name="Miess H."/>
            <person name="Frediansyhah A."/>
            <person name="Gross H."/>
        </authorList>
    </citation>
    <scope>NUCLEOTIDE SEQUENCE [LARGE SCALE GENOMIC DNA]</scope>
    <source>
        <strain evidence="14 15">DSMZ 26121</strain>
    </source>
</reference>
<dbReference type="RefSeq" id="WP_137313216.1">
    <property type="nucleotide sequence ID" value="NZ_CP040017.1"/>
</dbReference>
<dbReference type="Pfam" id="PF00512">
    <property type="entry name" value="HisKA"/>
    <property type="match status" value="1"/>
</dbReference>
<protein>
    <recommendedName>
        <fullName evidence="2">histidine kinase</fullName>
        <ecNumber evidence="2">2.7.13.3</ecNumber>
    </recommendedName>
</protein>
<dbReference type="InterPro" id="IPR003661">
    <property type="entry name" value="HisK_dim/P_dom"/>
</dbReference>
<evidence type="ECO:0000259" key="11">
    <source>
        <dbReference type="PROSITE" id="PS50109"/>
    </source>
</evidence>
<dbReference type="GO" id="GO:0005524">
    <property type="term" value="F:ATP binding"/>
    <property type="evidence" value="ECO:0007669"/>
    <property type="project" value="UniProtKB-KW"/>
</dbReference>
<sequence>MSGAEAAEARVLVLAPRGRDAEVIAGVIVRHGVRCETVADFGALAACVMAGAATAIVTDEALHGADLAPLHDWLAAQEPWSDFPFIVLLSRRLGPGSSRAGALFSALGNVILLERPLSADTLGSATGAALRARHRQYQARAVLADRQRVSDELAALNATLETRVDERTRALAQANDRLTAEVIEREKAQQAMLQYQKMESLGQLTGGVAHDFNNLLNVVQGSMELILLTSTDAAVRRRAETAKAACERGARLTAQLLAFARNQTLDLRPLPVMGLFESVLQMARPLLGDTFEFVTGVASGTNAVLADTSQIEMALLNLVINARDAMPGGGRIVLHASRPRPPQGLLPDSAAGAYVRLAVSDNGPGMSADIAARVFEPFFTTKPVGKGTGLGLSQVYGMARQSGGIARVESMPGQGTTVEMWLPAAGAGDVPEVDTAGHEPQLAGLKVLVVEDDAFVRACMVDALALLGCEVEQAPDGAAGLDALAHGPPGVLVTDYLMPGMTGAELARQARARFAGLPVVVATGYADMDAIRDAAGGVEILRKPFLIAELGAAVRRALGAVPAT</sequence>
<evidence type="ECO:0000256" key="6">
    <source>
        <dbReference type="ARBA" id="ARBA00022777"/>
    </source>
</evidence>
<dbReference type="InterPro" id="IPR005467">
    <property type="entry name" value="His_kinase_dom"/>
</dbReference>
<dbReference type="OrthoDB" id="9177042at2"/>
<dbReference type="SMART" id="SM00387">
    <property type="entry name" value="HATPase_c"/>
    <property type="match status" value="1"/>
</dbReference>
<keyword evidence="4" id="KW-0808">Transferase</keyword>
<organism evidence="13 16">
    <name type="scientific">Pseudoduganella umbonata</name>
    <dbReference type="NCBI Taxonomy" id="864828"/>
    <lineage>
        <taxon>Bacteria</taxon>
        <taxon>Pseudomonadati</taxon>
        <taxon>Pseudomonadota</taxon>
        <taxon>Betaproteobacteria</taxon>
        <taxon>Burkholderiales</taxon>
        <taxon>Oxalobacteraceae</taxon>
        <taxon>Telluria group</taxon>
        <taxon>Pseudoduganella</taxon>
    </lineage>
</organism>
<dbReference type="SMART" id="SM00388">
    <property type="entry name" value="HisKA"/>
    <property type="match status" value="1"/>
</dbReference>
<name>A0A4P8HPA8_9BURK</name>
<dbReference type="Gene3D" id="1.10.287.130">
    <property type="match status" value="1"/>
</dbReference>
<dbReference type="PROSITE" id="PS50109">
    <property type="entry name" value="HIS_KIN"/>
    <property type="match status" value="1"/>
</dbReference>
<dbReference type="PANTHER" id="PTHR43065:SF46">
    <property type="entry name" value="C4-DICARBOXYLATE TRANSPORT SENSOR PROTEIN DCTB"/>
    <property type="match status" value="1"/>
</dbReference>
<feature type="coiled-coil region" evidence="10">
    <location>
        <begin position="157"/>
        <end position="191"/>
    </location>
</feature>
<evidence type="ECO:0000256" key="5">
    <source>
        <dbReference type="ARBA" id="ARBA00022741"/>
    </source>
</evidence>
<dbReference type="InterPro" id="IPR004358">
    <property type="entry name" value="Sig_transdc_His_kin-like_C"/>
</dbReference>
<dbReference type="CDD" id="cd00156">
    <property type="entry name" value="REC"/>
    <property type="match status" value="1"/>
</dbReference>
<keyword evidence="8" id="KW-0902">Two-component regulatory system</keyword>
<evidence type="ECO:0000256" key="1">
    <source>
        <dbReference type="ARBA" id="ARBA00000085"/>
    </source>
</evidence>
<dbReference type="SUPFAM" id="SSF55874">
    <property type="entry name" value="ATPase domain of HSP90 chaperone/DNA topoisomerase II/histidine kinase"/>
    <property type="match status" value="1"/>
</dbReference>
<evidence type="ECO:0000256" key="9">
    <source>
        <dbReference type="PROSITE-ProRule" id="PRU00169"/>
    </source>
</evidence>
<keyword evidence="6 13" id="KW-0418">Kinase</keyword>
<keyword evidence="10" id="KW-0175">Coiled coil</keyword>
<dbReference type="SUPFAM" id="SSF52172">
    <property type="entry name" value="CheY-like"/>
    <property type="match status" value="1"/>
</dbReference>
<dbReference type="CDD" id="cd00082">
    <property type="entry name" value="HisKA"/>
    <property type="match status" value="1"/>
</dbReference>
<dbReference type="Pfam" id="PF00072">
    <property type="entry name" value="Response_reg"/>
    <property type="match status" value="1"/>
</dbReference>
<dbReference type="Gene3D" id="3.40.50.2300">
    <property type="match status" value="1"/>
</dbReference>
<evidence type="ECO:0000313" key="15">
    <source>
        <dbReference type="Proteomes" id="UP000298763"/>
    </source>
</evidence>
<evidence type="ECO:0000313" key="13">
    <source>
        <dbReference type="EMBL" id="MBB3221139.1"/>
    </source>
</evidence>
<evidence type="ECO:0000256" key="8">
    <source>
        <dbReference type="ARBA" id="ARBA00023012"/>
    </source>
</evidence>
<evidence type="ECO:0000256" key="10">
    <source>
        <dbReference type="SAM" id="Coils"/>
    </source>
</evidence>
<dbReference type="PROSITE" id="PS50110">
    <property type="entry name" value="RESPONSE_REGULATORY"/>
    <property type="match status" value="1"/>
</dbReference>
<dbReference type="AlphaFoldDB" id="A0A4P8HPA8"/>
<dbReference type="Proteomes" id="UP000584325">
    <property type="component" value="Unassembled WGS sequence"/>
</dbReference>
<accession>A0A4P8HPA8</accession>
<dbReference type="PANTHER" id="PTHR43065">
    <property type="entry name" value="SENSOR HISTIDINE KINASE"/>
    <property type="match status" value="1"/>
</dbReference>
<comment type="catalytic activity">
    <reaction evidence="1">
        <text>ATP + protein L-histidine = ADP + protein N-phospho-L-histidine.</text>
        <dbReference type="EC" id="2.7.13.3"/>
    </reaction>
</comment>
<proteinExistence type="predicted"/>
<keyword evidence="15" id="KW-1185">Reference proteome</keyword>
<dbReference type="PRINTS" id="PR00344">
    <property type="entry name" value="BCTRLSENSOR"/>
</dbReference>
<reference evidence="13 16" key="2">
    <citation type="submission" date="2020-08" db="EMBL/GenBank/DDBJ databases">
        <title>Genomic Encyclopedia of Type Strains, Phase III (KMG-III): the genomes of soil and plant-associated and newly described type strains.</title>
        <authorList>
            <person name="Whitman W."/>
        </authorList>
    </citation>
    <scope>NUCLEOTIDE SEQUENCE [LARGE SCALE GENOMIC DNA]</scope>
    <source>
        <strain evidence="13 16">CECT 7753</strain>
    </source>
</reference>
<dbReference type="InterPro" id="IPR003594">
    <property type="entry name" value="HATPase_dom"/>
</dbReference>